<dbReference type="PANTHER" id="PTHR30273">
    <property type="entry name" value="PERIPLASMIC SIGNAL SENSOR AND SIGMA FACTOR ACTIVATOR FECR-RELATED"/>
    <property type="match status" value="1"/>
</dbReference>
<dbReference type="Proteomes" id="UP000293874">
    <property type="component" value="Unassembled WGS sequence"/>
</dbReference>
<dbReference type="InterPro" id="IPR006860">
    <property type="entry name" value="FecR"/>
</dbReference>
<keyword evidence="1" id="KW-1133">Transmembrane helix</keyword>
<dbReference type="OrthoDB" id="1452822at2"/>
<dbReference type="GO" id="GO:0016989">
    <property type="term" value="F:sigma factor antagonist activity"/>
    <property type="evidence" value="ECO:0007669"/>
    <property type="project" value="TreeGrafter"/>
</dbReference>
<proteinExistence type="predicted"/>
<dbReference type="Pfam" id="PF16344">
    <property type="entry name" value="FecR_C"/>
    <property type="match status" value="1"/>
</dbReference>
<evidence type="ECO:0000313" key="5">
    <source>
        <dbReference type="Proteomes" id="UP000293874"/>
    </source>
</evidence>
<accession>A0A4Q7N0F9</accession>
<organism evidence="4 5">
    <name type="scientific">Pseudobacter ginsenosidimutans</name>
    <dbReference type="NCBI Taxonomy" id="661488"/>
    <lineage>
        <taxon>Bacteria</taxon>
        <taxon>Pseudomonadati</taxon>
        <taxon>Bacteroidota</taxon>
        <taxon>Chitinophagia</taxon>
        <taxon>Chitinophagales</taxon>
        <taxon>Chitinophagaceae</taxon>
        <taxon>Pseudobacter</taxon>
    </lineage>
</organism>
<dbReference type="PANTHER" id="PTHR30273:SF2">
    <property type="entry name" value="PROTEIN FECR"/>
    <property type="match status" value="1"/>
</dbReference>
<comment type="caution">
    <text evidence="4">The sequence shown here is derived from an EMBL/GenBank/DDBJ whole genome shotgun (WGS) entry which is preliminary data.</text>
</comment>
<dbReference type="Gene3D" id="3.55.50.30">
    <property type="match status" value="1"/>
</dbReference>
<evidence type="ECO:0000259" key="2">
    <source>
        <dbReference type="Pfam" id="PF04773"/>
    </source>
</evidence>
<evidence type="ECO:0000259" key="3">
    <source>
        <dbReference type="Pfam" id="PF16344"/>
    </source>
</evidence>
<sequence>MNREEIEERLTELLVKQLRNELTDAESAELEGYCSLSPLIRQFADKWKDENYVNKRMQRKTEIDTAAAWKEFSERSGTVQMPMVRRFMKNRWVMAASLTGLIAIGAFFLIRSGEKQNVGPIVKEIPANEILPAKGNVVLTLADGKTISLGQGKNGTTVATQGNNELISKDNELVYDPKGEKYTGTFMMNTVSTGYSSLYKLQLSDGTRVWLNAQSVLKYPAGFTGNERRVELWGEGYFEVTADSKRPFYVTTANADIKVLGTRFDVNAYDSAKKIVLIEGAVNVVANGIHKTLRPGQLATVKPEGGIEVSRSADENHVLAWVNEKFSFQDAAIEDIMKELRRHYEIGEVEYSGKIDAKFNGSIARGLPLTEVLRIFSSTGYVQFNIRDKKIIVKP</sequence>
<feature type="domain" description="Protein FecR C-terminal" evidence="3">
    <location>
        <begin position="325"/>
        <end position="393"/>
    </location>
</feature>
<reference evidence="4 5" key="1">
    <citation type="submission" date="2019-02" db="EMBL/GenBank/DDBJ databases">
        <title>Genomic Encyclopedia of Type Strains, Phase IV (KMG-IV): sequencing the most valuable type-strain genomes for metagenomic binning, comparative biology and taxonomic classification.</title>
        <authorList>
            <person name="Goeker M."/>
        </authorList>
    </citation>
    <scope>NUCLEOTIDE SEQUENCE [LARGE SCALE GENOMIC DNA]</scope>
    <source>
        <strain evidence="4 5">DSM 18116</strain>
    </source>
</reference>
<keyword evidence="5" id="KW-1185">Reference proteome</keyword>
<dbReference type="AlphaFoldDB" id="A0A4Q7N0F9"/>
<keyword evidence="1" id="KW-0812">Transmembrane</keyword>
<dbReference type="InterPro" id="IPR012373">
    <property type="entry name" value="Ferrdict_sens_TM"/>
</dbReference>
<dbReference type="RefSeq" id="WP_130539487.1">
    <property type="nucleotide sequence ID" value="NZ_CP042431.1"/>
</dbReference>
<dbReference type="Gene3D" id="2.60.120.1440">
    <property type="match status" value="1"/>
</dbReference>
<dbReference type="InterPro" id="IPR032508">
    <property type="entry name" value="FecR_C"/>
</dbReference>
<dbReference type="Pfam" id="PF04773">
    <property type="entry name" value="FecR"/>
    <property type="match status" value="1"/>
</dbReference>
<evidence type="ECO:0000256" key="1">
    <source>
        <dbReference type="SAM" id="Phobius"/>
    </source>
</evidence>
<keyword evidence="1" id="KW-0472">Membrane</keyword>
<protein>
    <submittedName>
        <fullName evidence="4">FecR family protein</fullName>
    </submittedName>
</protein>
<feature type="domain" description="FecR protein" evidence="2">
    <location>
        <begin position="190"/>
        <end position="283"/>
    </location>
</feature>
<gene>
    <name evidence="4" type="ORF">EV199_0941</name>
</gene>
<evidence type="ECO:0000313" key="4">
    <source>
        <dbReference type="EMBL" id="RZS75081.1"/>
    </source>
</evidence>
<dbReference type="EMBL" id="SGXA01000001">
    <property type="protein sequence ID" value="RZS75081.1"/>
    <property type="molecule type" value="Genomic_DNA"/>
</dbReference>
<name>A0A4Q7N0F9_9BACT</name>
<feature type="transmembrane region" description="Helical" evidence="1">
    <location>
        <begin position="92"/>
        <end position="110"/>
    </location>
</feature>